<reference evidence="7 8" key="1">
    <citation type="journal article" date="2016" name="Genome Biol. Evol.">
        <title>Divergent and convergent evolution of fungal pathogenicity.</title>
        <authorList>
            <person name="Shang Y."/>
            <person name="Xiao G."/>
            <person name="Zheng P."/>
            <person name="Cen K."/>
            <person name="Zhan S."/>
            <person name="Wang C."/>
        </authorList>
    </citation>
    <scope>NUCLEOTIDE SEQUENCE [LARGE SCALE GENOMIC DNA]</scope>
    <source>
        <strain evidence="7 8">RCEF 1005</strain>
    </source>
</reference>
<feature type="domain" description="Xylanolytic transcriptional activator regulatory" evidence="6">
    <location>
        <begin position="310"/>
        <end position="389"/>
    </location>
</feature>
<keyword evidence="2" id="KW-0805">Transcription regulation</keyword>
<dbReference type="GO" id="GO:0003677">
    <property type="term" value="F:DNA binding"/>
    <property type="evidence" value="ECO:0007669"/>
    <property type="project" value="UniProtKB-KW"/>
</dbReference>
<accession>A0A162K2T7</accession>
<keyword evidence="4" id="KW-0804">Transcription</keyword>
<dbReference type="SMART" id="SM00906">
    <property type="entry name" value="Fungal_trans"/>
    <property type="match status" value="1"/>
</dbReference>
<keyword evidence="3" id="KW-0238">DNA-binding</keyword>
<evidence type="ECO:0000256" key="1">
    <source>
        <dbReference type="ARBA" id="ARBA00004123"/>
    </source>
</evidence>
<dbReference type="AlphaFoldDB" id="A0A162K2T7"/>
<dbReference type="PANTHER" id="PTHR46910:SF37">
    <property type="entry name" value="ZN(II)2CYS6 TRANSCRIPTION FACTOR (EUROFUNG)"/>
    <property type="match status" value="1"/>
</dbReference>
<dbReference type="PANTHER" id="PTHR46910">
    <property type="entry name" value="TRANSCRIPTION FACTOR PDR1"/>
    <property type="match status" value="1"/>
</dbReference>
<dbReference type="GO" id="GO:0006351">
    <property type="term" value="P:DNA-templated transcription"/>
    <property type="evidence" value="ECO:0007669"/>
    <property type="project" value="InterPro"/>
</dbReference>
<dbReference type="GO" id="GO:0003700">
    <property type="term" value="F:DNA-binding transcription factor activity"/>
    <property type="evidence" value="ECO:0007669"/>
    <property type="project" value="InterPro"/>
</dbReference>
<dbReference type="GO" id="GO:0005634">
    <property type="term" value="C:nucleus"/>
    <property type="evidence" value="ECO:0007669"/>
    <property type="project" value="UniProtKB-SubCell"/>
</dbReference>
<comment type="caution">
    <text evidence="7">The sequence shown here is derived from an EMBL/GenBank/DDBJ whole genome shotgun (WGS) entry which is preliminary data.</text>
</comment>
<keyword evidence="5" id="KW-0539">Nucleus</keyword>
<dbReference type="Pfam" id="PF04082">
    <property type="entry name" value="Fungal_trans"/>
    <property type="match status" value="1"/>
</dbReference>
<evidence type="ECO:0000259" key="6">
    <source>
        <dbReference type="SMART" id="SM00906"/>
    </source>
</evidence>
<dbReference type="Proteomes" id="UP000076881">
    <property type="component" value="Unassembled WGS sequence"/>
</dbReference>
<evidence type="ECO:0000313" key="7">
    <source>
        <dbReference type="EMBL" id="OAA77122.1"/>
    </source>
</evidence>
<proteinExistence type="predicted"/>
<protein>
    <submittedName>
        <fullName evidence="7">Transcription factor</fullName>
    </submittedName>
</protein>
<keyword evidence="8" id="KW-1185">Reference proteome</keyword>
<dbReference type="CDD" id="cd12148">
    <property type="entry name" value="fungal_TF_MHR"/>
    <property type="match status" value="1"/>
</dbReference>
<evidence type="ECO:0000313" key="8">
    <source>
        <dbReference type="Proteomes" id="UP000076881"/>
    </source>
</evidence>
<dbReference type="GO" id="GO:0008270">
    <property type="term" value="F:zinc ion binding"/>
    <property type="evidence" value="ECO:0007669"/>
    <property type="project" value="InterPro"/>
</dbReference>
<evidence type="ECO:0000256" key="2">
    <source>
        <dbReference type="ARBA" id="ARBA00023015"/>
    </source>
</evidence>
<evidence type="ECO:0000256" key="3">
    <source>
        <dbReference type="ARBA" id="ARBA00023125"/>
    </source>
</evidence>
<organism evidence="7 8">
    <name type="scientific">Akanthomyces lecanii RCEF 1005</name>
    <dbReference type="NCBI Taxonomy" id="1081108"/>
    <lineage>
        <taxon>Eukaryota</taxon>
        <taxon>Fungi</taxon>
        <taxon>Dikarya</taxon>
        <taxon>Ascomycota</taxon>
        <taxon>Pezizomycotina</taxon>
        <taxon>Sordariomycetes</taxon>
        <taxon>Hypocreomycetidae</taxon>
        <taxon>Hypocreales</taxon>
        <taxon>Cordycipitaceae</taxon>
        <taxon>Akanthomyces</taxon>
        <taxon>Cordyceps confragosa</taxon>
    </lineage>
</organism>
<evidence type="ECO:0000256" key="4">
    <source>
        <dbReference type="ARBA" id="ARBA00023163"/>
    </source>
</evidence>
<dbReference type="OrthoDB" id="4116913at2759"/>
<dbReference type="STRING" id="1081108.A0A162K2T7"/>
<gene>
    <name evidence="7" type="ORF">LEL_03945</name>
</gene>
<dbReference type="InterPro" id="IPR050987">
    <property type="entry name" value="AtrR-like"/>
</dbReference>
<dbReference type="EMBL" id="AZHF01000003">
    <property type="protein sequence ID" value="OAA77122.1"/>
    <property type="molecule type" value="Genomic_DNA"/>
</dbReference>
<dbReference type="InterPro" id="IPR007219">
    <property type="entry name" value="XnlR_reg_dom"/>
</dbReference>
<name>A0A162K2T7_CORDF</name>
<sequence>MATTLPTLLNIGFSFKESKYVTREATRMRLLLSTQAEMALNLYSGASLFMFTDASQISCDAAETGPPCNWYQHHKLNCTFERPSRKDTTSRSKRKCKETLEIAKRLELVEAKLIRVRELHNGDLDSGTSDAIDAPSITPQFSRIPILILPPTIDSQSASLASCYLQADEATDPAGHFYFFSHDFGTLCSPTGLPQFTDRCKRWIHAVTGEWPDFKESGDWEPVIPSAAPRLNGGLTEAQHSARACVFAFCAITADKFRDARVSKQLDVEACVRQAEHLLISVSGDASLTTLQASLMMMVWKAKVGSVSGIGIYHAIACRIVFALGGHTRVSAMRRNREPTIQERHDHHVRSMFWLCYIFDKELALRSGQPPIVGDEYCDLTLPEGYHEHVYRTRQSTYEPDELPIPWLISDLRLVQIKSRAAKELFSVAASKKSDAELLLTIRELDEELERWRLSIPTEYAPNLAIRKGAKLIEHVAQSENMLQIELHLAYHHLLSIIHRASARCAGNQSRETSETSSGLQSSVDLSVEASRSTLIFLSLAAHRLDGEAFRIFYFYPLSAFISLFFNLLRSPCNEYADLDLELIRTASDIIKKMPKSKSTADEATYLGRIDRFRAEVARLAERAVERFRGG</sequence>
<evidence type="ECO:0000256" key="5">
    <source>
        <dbReference type="ARBA" id="ARBA00023242"/>
    </source>
</evidence>
<comment type="subcellular location">
    <subcellularLocation>
        <location evidence="1">Nucleus</location>
    </subcellularLocation>
</comment>